<keyword evidence="2" id="KW-1185">Reference proteome</keyword>
<protein>
    <submittedName>
        <fullName evidence="1">Structural protein</fullName>
    </submittedName>
</protein>
<sequence>MLSTTDKEYHDNKEFWGEHQFVTLQNIIDNIELTSGQDSYFKKVNRHSASIFGKQGIKRLEVDIKPKPRAVSFQVGPSKTFPYPRFMMNWHRVSMVNDCGKLIPINIKNDPLTRDYLQDHEYELLYDNNGDILEGKSKNYNYGECVHKLECCCDDKTLIEDPEYWVKGHDVSQQFIFSDNLYDKEVVIEFRSSGLDTLNDCDILVHSDLELTLTYWIKWNLIQGNKNASQSRIDFFWNYYKLEKKRSKRLLGNKITINQILESVSLKYR</sequence>
<evidence type="ECO:0000313" key="2">
    <source>
        <dbReference type="Proteomes" id="UP000693868"/>
    </source>
</evidence>
<dbReference type="EMBL" id="MT732474">
    <property type="protein sequence ID" value="QQV91493.1"/>
    <property type="molecule type" value="Genomic_DNA"/>
</dbReference>
<evidence type="ECO:0000313" key="1">
    <source>
        <dbReference type="EMBL" id="QQV91493.1"/>
    </source>
</evidence>
<gene>
    <name evidence="1" type="ORF">Gundel1_59</name>
</gene>
<proteinExistence type="predicted"/>
<dbReference type="Proteomes" id="UP000693868">
    <property type="component" value="Segment"/>
</dbReference>
<name>A0A8E5EA43_9CAUD</name>
<reference evidence="1" key="1">
    <citation type="submission" date="2020-07" db="EMBL/GenBank/DDBJ databases">
        <title>Highly diverse flavobacterial phages as mortality factor during North Sea spring blooms.</title>
        <authorList>
            <person name="Bartlau N."/>
            <person name="Wichels A."/>
            <person name="Krohne G."/>
            <person name="Adriaenssens E.M."/>
            <person name="Heins A."/>
            <person name="Fuchs B.M."/>
            <person name="Amann R."/>
            <person name="Moraru C."/>
        </authorList>
    </citation>
    <scope>NUCLEOTIDE SEQUENCE</scope>
</reference>
<organism evidence="1 2">
    <name type="scientific">Tenacibaculum phage Gundel_1</name>
    <dbReference type="NCBI Taxonomy" id="2745672"/>
    <lineage>
        <taxon>Viruses</taxon>
        <taxon>Duplodnaviria</taxon>
        <taxon>Heunggongvirae</taxon>
        <taxon>Uroviricota</taxon>
        <taxon>Caudoviricetes</taxon>
        <taxon>Pachyviridae</taxon>
        <taxon>Gundelvirus</taxon>
        <taxon>Gundelvirus Gundel</taxon>
    </lineage>
</organism>
<accession>A0A8E5EA43</accession>